<protein>
    <recommendedName>
        <fullName evidence="7">Indoleamine 2,3-dioxygenase</fullName>
    </recommendedName>
</protein>
<dbReference type="Pfam" id="PF01231">
    <property type="entry name" value="IDO"/>
    <property type="match status" value="1"/>
</dbReference>
<sequence length="395" mass="44682">MSTLKVDSIVLENYEVSMKTGFLMESPLEELPEYFEAWNRLAKEMPDLVEKKMMKVEVLKMPYLDASKLKSRKEIRLAYLQLSIIGAGYVWEDGDAGAPESLPECVAVPWYEISSKLGVQPIISHPAFCLVNYKQLDPDRPLSLDNMKSLYIVPGGDECNWFVIVTCAVELEFVHALQPMLSVLKGGESGNIDMMISGLQKIYKVVKNMQNVLSKMHDNLSADTFYNKIRPFLSGWGGESNPLPDGLIYEGVEDYEPLTMIGGSAAQSAIIQLLDITLGIEHSQDKKDFLEKMRKYMLPIHHKLLKDIDSLPFNIRTIVDESNDDKLREEYNSCLKAVSDLRSYHIQIVTKYIIVSANKRNRNKEFESLAKKGTGGTSLLPFLKDLRKDTQDAVL</sequence>
<evidence type="ECO:0000313" key="6">
    <source>
        <dbReference type="Proteomes" id="UP001347796"/>
    </source>
</evidence>
<dbReference type="PANTHER" id="PTHR28657:SF5">
    <property type="entry name" value="INDOLEAMINE 2,3-DIOXYGENASE"/>
    <property type="match status" value="1"/>
</dbReference>
<keyword evidence="2 4" id="KW-0479">Metal-binding</keyword>
<evidence type="ECO:0000256" key="1">
    <source>
        <dbReference type="ARBA" id="ARBA00007119"/>
    </source>
</evidence>
<dbReference type="GO" id="GO:0034354">
    <property type="term" value="P:'de novo' NAD+ biosynthetic process from L-tryptophan"/>
    <property type="evidence" value="ECO:0007669"/>
    <property type="project" value="TreeGrafter"/>
</dbReference>
<proteinExistence type="inferred from homology"/>
<dbReference type="PANTHER" id="PTHR28657">
    <property type="entry name" value="INDOLEAMINE 2,3-DIOXYGENASE"/>
    <property type="match status" value="1"/>
</dbReference>
<dbReference type="InterPro" id="IPR000898">
    <property type="entry name" value="Indolamine_dOase"/>
</dbReference>
<dbReference type="Gene3D" id="1.20.58.480">
    <property type="match status" value="1"/>
</dbReference>
<comment type="similarity">
    <text evidence="1">Belongs to the indoleamine 2,3-dioxygenase family.</text>
</comment>
<dbReference type="GO" id="GO:0004833">
    <property type="term" value="F:L-tryptophan 2,3-dioxygenase activity"/>
    <property type="evidence" value="ECO:0007669"/>
    <property type="project" value="TreeGrafter"/>
</dbReference>
<evidence type="ECO:0000256" key="2">
    <source>
        <dbReference type="ARBA" id="ARBA00022723"/>
    </source>
</evidence>
<dbReference type="GO" id="GO:0046872">
    <property type="term" value="F:metal ion binding"/>
    <property type="evidence" value="ECO:0007669"/>
    <property type="project" value="UniProtKB-KW"/>
</dbReference>
<keyword evidence="6" id="KW-1185">Reference proteome</keyword>
<accession>A0AAN8GHL4</accession>
<dbReference type="GO" id="GO:0020037">
    <property type="term" value="F:heme binding"/>
    <property type="evidence" value="ECO:0007669"/>
    <property type="project" value="InterPro"/>
</dbReference>
<dbReference type="GO" id="GO:0005737">
    <property type="term" value="C:cytoplasm"/>
    <property type="evidence" value="ECO:0007669"/>
    <property type="project" value="TreeGrafter"/>
</dbReference>
<evidence type="ECO:0000256" key="4">
    <source>
        <dbReference type="PIRSR" id="PIRSR600898-1"/>
    </source>
</evidence>
<feature type="binding site" description="proximal binding residue" evidence="4">
    <location>
        <position position="345"/>
    </location>
    <ligand>
        <name>heme b</name>
        <dbReference type="ChEBI" id="CHEBI:60344"/>
    </ligand>
    <ligandPart>
        <name>Fe</name>
        <dbReference type="ChEBI" id="CHEBI:18248"/>
    </ligandPart>
</feature>
<keyword evidence="4" id="KW-0349">Heme</keyword>
<dbReference type="GO" id="GO:0033754">
    <property type="term" value="F:indoleamine 2,3-dioxygenase activity"/>
    <property type="evidence" value="ECO:0007669"/>
    <property type="project" value="TreeGrafter"/>
</dbReference>
<organism evidence="5 6">
    <name type="scientific">Patella caerulea</name>
    <name type="common">Rayed Mediterranean limpet</name>
    <dbReference type="NCBI Taxonomy" id="87958"/>
    <lineage>
        <taxon>Eukaryota</taxon>
        <taxon>Metazoa</taxon>
        <taxon>Spiralia</taxon>
        <taxon>Lophotrochozoa</taxon>
        <taxon>Mollusca</taxon>
        <taxon>Gastropoda</taxon>
        <taxon>Patellogastropoda</taxon>
        <taxon>Patelloidea</taxon>
        <taxon>Patellidae</taxon>
        <taxon>Patella</taxon>
    </lineage>
</organism>
<gene>
    <name evidence="5" type="ORF">SNE40_020220</name>
</gene>
<name>A0AAN8GHL4_PATCE</name>
<dbReference type="Proteomes" id="UP001347796">
    <property type="component" value="Unassembled WGS sequence"/>
</dbReference>
<reference evidence="5 6" key="1">
    <citation type="submission" date="2024-01" db="EMBL/GenBank/DDBJ databases">
        <title>The genome of the rayed Mediterranean limpet Patella caerulea (Linnaeus, 1758).</title>
        <authorList>
            <person name="Anh-Thu Weber A."/>
            <person name="Halstead-Nussloch G."/>
        </authorList>
    </citation>
    <scope>NUCLEOTIDE SEQUENCE [LARGE SCALE GENOMIC DNA]</scope>
    <source>
        <strain evidence="5">AATW-2023a</strain>
        <tissue evidence="5">Whole specimen</tissue>
    </source>
</reference>
<evidence type="ECO:0000256" key="3">
    <source>
        <dbReference type="ARBA" id="ARBA00023004"/>
    </source>
</evidence>
<keyword evidence="3 4" id="KW-0408">Iron</keyword>
<dbReference type="InterPro" id="IPR037217">
    <property type="entry name" value="Trp/Indoleamine_2_3_dOase-like"/>
</dbReference>
<dbReference type="SUPFAM" id="SSF140959">
    <property type="entry name" value="Indolic compounds 2,3-dioxygenase-like"/>
    <property type="match status" value="1"/>
</dbReference>
<comment type="caution">
    <text evidence="5">The sequence shown here is derived from an EMBL/GenBank/DDBJ whole genome shotgun (WGS) entry which is preliminary data.</text>
</comment>
<evidence type="ECO:0008006" key="7">
    <source>
        <dbReference type="Google" id="ProtNLM"/>
    </source>
</evidence>
<dbReference type="GO" id="GO:0019441">
    <property type="term" value="P:L-tryptophan catabolic process to kynurenine"/>
    <property type="evidence" value="ECO:0007669"/>
    <property type="project" value="InterPro"/>
</dbReference>
<evidence type="ECO:0000313" key="5">
    <source>
        <dbReference type="EMBL" id="KAK6169104.1"/>
    </source>
</evidence>
<dbReference type="EMBL" id="JAZGQO010000015">
    <property type="protein sequence ID" value="KAK6169104.1"/>
    <property type="molecule type" value="Genomic_DNA"/>
</dbReference>
<dbReference type="AlphaFoldDB" id="A0AAN8GHL4"/>